<dbReference type="OrthoDB" id="9802676at2"/>
<evidence type="ECO:0000256" key="8">
    <source>
        <dbReference type="HAMAP-Rule" id="MF_00972"/>
    </source>
</evidence>
<comment type="function">
    <text evidence="8">Catalyzes the deamination of adenosine to inosine at the wobble position 34 of tRNA(Arg2).</text>
</comment>
<dbReference type="Pfam" id="PF00583">
    <property type="entry name" value="Acetyltransf_1"/>
    <property type="match status" value="1"/>
</dbReference>
<feature type="domain" description="CMP/dCMP-type deaminase" evidence="10">
    <location>
        <begin position="7"/>
        <end position="125"/>
    </location>
</feature>
<keyword evidence="12" id="KW-1185">Reference proteome</keyword>
<gene>
    <name evidence="8" type="primary">tadA</name>
    <name evidence="11" type="ORF">FE782_19230</name>
</gene>
<dbReference type="GO" id="GO:0016747">
    <property type="term" value="F:acyltransferase activity, transferring groups other than amino-acyl groups"/>
    <property type="evidence" value="ECO:0007669"/>
    <property type="project" value="InterPro"/>
</dbReference>
<comment type="catalytic activity">
    <reaction evidence="7 8">
        <text>adenosine(34) in tRNA + H2O + H(+) = inosine(34) in tRNA + NH4(+)</text>
        <dbReference type="Rhea" id="RHEA:43168"/>
        <dbReference type="Rhea" id="RHEA-COMP:10373"/>
        <dbReference type="Rhea" id="RHEA-COMP:10374"/>
        <dbReference type="ChEBI" id="CHEBI:15377"/>
        <dbReference type="ChEBI" id="CHEBI:15378"/>
        <dbReference type="ChEBI" id="CHEBI:28938"/>
        <dbReference type="ChEBI" id="CHEBI:74411"/>
        <dbReference type="ChEBI" id="CHEBI:82852"/>
        <dbReference type="EC" id="3.5.4.33"/>
    </reaction>
</comment>
<dbReference type="FunFam" id="3.40.140.10:FF:000005">
    <property type="entry name" value="tRNA-specific adenosine deaminase"/>
    <property type="match status" value="1"/>
</dbReference>
<dbReference type="EC" id="3.5.4.33" evidence="8"/>
<feature type="active site" description="Proton donor" evidence="8">
    <location>
        <position position="60"/>
    </location>
</feature>
<comment type="similarity">
    <text evidence="1">Belongs to the cytidine and deoxycytidylate deaminase family. ADAT2 subfamily.</text>
</comment>
<feature type="binding site" evidence="8">
    <location>
        <position position="91"/>
    </location>
    <ligand>
        <name>Zn(2+)</name>
        <dbReference type="ChEBI" id="CHEBI:29105"/>
        <note>catalytic</note>
    </ligand>
</feature>
<dbReference type="EMBL" id="VCIW01000014">
    <property type="protein sequence ID" value="TLS50502.1"/>
    <property type="molecule type" value="Genomic_DNA"/>
</dbReference>
<dbReference type="SUPFAM" id="SSF55729">
    <property type="entry name" value="Acyl-CoA N-acyltransferases (Nat)"/>
    <property type="match status" value="1"/>
</dbReference>
<dbReference type="PROSITE" id="PS51186">
    <property type="entry name" value="GNAT"/>
    <property type="match status" value="1"/>
</dbReference>
<dbReference type="Proteomes" id="UP000309676">
    <property type="component" value="Unassembled WGS sequence"/>
</dbReference>
<dbReference type="PROSITE" id="PS51747">
    <property type="entry name" value="CYT_DCMP_DEAMINASES_2"/>
    <property type="match status" value="1"/>
</dbReference>
<dbReference type="SUPFAM" id="SSF53927">
    <property type="entry name" value="Cytidine deaminase-like"/>
    <property type="match status" value="1"/>
</dbReference>
<evidence type="ECO:0000313" key="12">
    <source>
        <dbReference type="Proteomes" id="UP000309676"/>
    </source>
</evidence>
<dbReference type="PANTHER" id="PTHR11079:SF202">
    <property type="entry name" value="TRNA-SPECIFIC ADENOSINE DEAMINASE"/>
    <property type="match status" value="1"/>
</dbReference>
<dbReference type="CDD" id="cd04301">
    <property type="entry name" value="NAT_SF"/>
    <property type="match status" value="1"/>
</dbReference>
<evidence type="ECO:0000313" key="11">
    <source>
        <dbReference type="EMBL" id="TLS50502.1"/>
    </source>
</evidence>
<dbReference type="InterPro" id="IPR016193">
    <property type="entry name" value="Cytidine_deaminase-like"/>
</dbReference>
<dbReference type="AlphaFoldDB" id="A0A5R9G2C0"/>
<dbReference type="HAMAP" id="MF_00972">
    <property type="entry name" value="tRNA_aden_deaminase"/>
    <property type="match status" value="1"/>
</dbReference>
<evidence type="ECO:0000259" key="9">
    <source>
        <dbReference type="PROSITE" id="PS51186"/>
    </source>
</evidence>
<evidence type="ECO:0000256" key="4">
    <source>
        <dbReference type="ARBA" id="ARBA00022723"/>
    </source>
</evidence>
<dbReference type="Gene3D" id="3.40.140.10">
    <property type="entry name" value="Cytidine Deaminase, domain 2"/>
    <property type="match status" value="1"/>
</dbReference>
<dbReference type="PROSITE" id="PS00903">
    <property type="entry name" value="CYT_DCMP_DEAMINASES_1"/>
    <property type="match status" value="1"/>
</dbReference>
<accession>A0A5R9G2C0</accession>
<keyword evidence="5 8" id="KW-0378">Hydrolase</keyword>
<keyword evidence="4 8" id="KW-0479">Metal-binding</keyword>
<evidence type="ECO:0000256" key="6">
    <source>
        <dbReference type="ARBA" id="ARBA00022833"/>
    </source>
</evidence>
<dbReference type="InterPro" id="IPR000182">
    <property type="entry name" value="GNAT_dom"/>
</dbReference>
<dbReference type="InterPro" id="IPR016192">
    <property type="entry name" value="APOBEC/CMP_deaminase_Zn-bd"/>
</dbReference>
<dbReference type="GO" id="GO:0002100">
    <property type="term" value="P:tRNA wobble adenosine to inosine editing"/>
    <property type="evidence" value="ECO:0007669"/>
    <property type="project" value="UniProtKB-UniRule"/>
</dbReference>
<evidence type="ECO:0000256" key="5">
    <source>
        <dbReference type="ARBA" id="ARBA00022801"/>
    </source>
</evidence>
<dbReference type="Gene3D" id="3.40.630.30">
    <property type="match status" value="1"/>
</dbReference>
<sequence length="313" mass="34085">MENGSPSQDQRWMEEAIAEARKAELLAEVPIGAVIVKDGVVIGRGHNLRETGRDPTAHAEMVAIKEASEALDAWRLTDCDLYVTLEPCPMCAGAILQSRIRRVVYGAPDPKAGCCGTLMNLLQDDRFNHVTEVTSGVLQAECGAMLSDFFRRLRKKSKDGFEYRPFDIADPAHARAVHELQQASYPVEARLIGLDTIPPLLDTPETLAACGESFVGCFETGGRLVGAISYKRIDGGETLDVHRMMVHPDRFRLGIASKLLASVLNLPGLRKAIVSTGTANAPAVSLYERHGFQPTGLVEIAPDITITQFAKTF</sequence>
<dbReference type="CDD" id="cd01285">
    <property type="entry name" value="nucleoside_deaminase"/>
    <property type="match status" value="1"/>
</dbReference>
<dbReference type="Pfam" id="PF14437">
    <property type="entry name" value="MafB19-deam"/>
    <property type="match status" value="1"/>
</dbReference>
<dbReference type="InterPro" id="IPR002125">
    <property type="entry name" value="CMP_dCMP_dom"/>
</dbReference>
<evidence type="ECO:0000256" key="1">
    <source>
        <dbReference type="ARBA" id="ARBA00010669"/>
    </source>
</evidence>
<keyword evidence="3 8" id="KW-0819">tRNA processing</keyword>
<feature type="binding site" evidence="8">
    <location>
        <position position="58"/>
    </location>
    <ligand>
        <name>Zn(2+)</name>
        <dbReference type="ChEBI" id="CHEBI:29105"/>
        <note>catalytic</note>
    </ligand>
</feature>
<dbReference type="PANTHER" id="PTHR11079">
    <property type="entry name" value="CYTOSINE DEAMINASE FAMILY MEMBER"/>
    <property type="match status" value="1"/>
</dbReference>
<dbReference type="InterPro" id="IPR016181">
    <property type="entry name" value="Acyl_CoA_acyltransferase"/>
</dbReference>
<comment type="caution">
    <text evidence="11">The sequence shown here is derived from an EMBL/GenBank/DDBJ whole genome shotgun (WGS) entry which is preliminary data.</text>
</comment>
<name>A0A5R9G2C0_9BACL</name>
<dbReference type="GO" id="GO:0008270">
    <property type="term" value="F:zinc ion binding"/>
    <property type="evidence" value="ECO:0007669"/>
    <property type="project" value="UniProtKB-UniRule"/>
</dbReference>
<evidence type="ECO:0000256" key="2">
    <source>
        <dbReference type="ARBA" id="ARBA00011738"/>
    </source>
</evidence>
<dbReference type="GO" id="GO:0052717">
    <property type="term" value="F:tRNA-specific adenosine-34 deaminase activity"/>
    <property type="evidence" value="ECO:0007669"/>
    <property type="project" value="UniProtKB-UniRule"/>
</dbReference>
<organism evidence="11 12">
    <name type="scientific">Paenibacillus antri</name>
    <dbReference type="NCBI Taxonomy" id="2582848"/>
    <lineage>
        <taxon>Bacteria</taxon>
        <taxon>Bacillati</taxon>
        <taxon>Bacillota</taxon>
        <taxon>Bacilli</taxon>
        <taxon>Bacillales</taxon>
        <taxon>Paenibacillaceae</taxon>
        <taxon>Paenibacillus</taxon>
    </lineage>
</organism>
<dbReference type="InterPro" id="IPR028883">
    <property type="entry name" value="tRNA_aden_deaminase"/>
</dbReference>
<evidence type="ECO:0000256" key="7">
    <source>
        <dbReference type="ARBA" id="ARBA00048045"/>
    </source>
</evidence>
<evidence type="ECO:0000256" key="3">
    <source>
        <dbReference type="ARBA" id="ARBA00022694"/>
    </source>
</evidence>
<reference evidence="11 12" key="1">
    <citation type="submission" date="2019-05" db="EMBL/GenBank/DDBJ databases">
        <authorList>
            <person name="Narsing Rao M.P."/>
            <person name="Li W.J."/>
        </authorList>
    </citation>
    <scope>NUCLEOTIDE SEQUENCE [LARGE SCALE GENOMIC DNA]</scope>
    <source>
        <strain evidence="11 12">SYSU_K30003</strain>
    </source>
</reference>
<keyword evidence="11" id="KW-0808">Transferase</keyword>
<feature type="domain" description="N-acetyltransferase" evidence="9">
    <location>
        <begin position="161"/>
        <end position="313"/>
    </location>
</feature>
<feature type="binding site" evidence="8">
    <location>
        <position position="88"/>
    </location>
    <ligand>
        <name>Zn(2+)</name>
        <dbReference type="ChEBI" id="CHEBI:29105"/>
        <note>catalytic</note>
    </ligand>
</feature>
<proteinExistence type="inferred from homology"/>
<evidence type="ECO:0000259" key="10">
    <source>
        <dbReference type="PROSITE" id="PS51747"/>
    </source>
</evidence>
<protein>
    <recommendedName>
        <fullName evidence="8">tRNA-specific adenosine deaminase</fullName>
        <ecNumber evidence="8">3.5.4.33</ecNumber>
    </recommendedName>
</protein>
<comment type="cofactor">
    <cofactor evidence="8">
        <name>Zn(2+)</name>
        <dbReference type="ChEBI" id="CHEBI:29105"/>
    </cofactor>
    <text evidence="8">Binds 1 zinc ion per subunit.</text>
</comment>
<comment type="subunit">
    <text evidence="2 8">Homodimer.</text>
</comment>
<keyword evidence="6 8" id="KW-0862">Zinc</keyword>
<dbReference type="NCBIfam" id="NF008113">
    <property type="entry name" value="PRK10860.1"/>
    <property type="match status" value="1"/>
</dbReference>
<dbReference type="InterPro" id="IPR058535">
    <property type="entry name" value="MafB19-deam"/>
</dbReference>